<gene>
    <name evidence="9" type="ORF">BZ3500_MVSOF-1268-A1-R1_CHR1-1G01016</name>
</gene>
<evidence type="ECO:0000256" key="4">
    <source>
        <dbReference type="ARBA" id="ARBA00023054"/>
    </source>
</evidence>
<evidence type="ECO:0000256" key="8">
    <source>
        <dbReference type="SAM" id="MobiDB-lite"/>
    </source>
</evidence>
<keyword evidence="3" id="KW-0805">Transcription regulation</keyword>
<dbReference type="AlphaFoldDB" id="A0A2X0KAD7"/>
<evidence type="ECO:0000256" key="1">
    <source>
        <dbReference type="ARBA" id="ARBA00004123"/>
    </source>
</evidence>
<keyword evidence="6" id="KW-0539">Nucleus</keyword>
<evidence type="ECO:0000256" key="5">
    <source>
        <dbReference type="ARBA" id="ARBA00023163"/>
    </source>
</evidence>
<dbReference type="FunFam" id="3.30.420.40:FF:000122">
    <property type="entry name" value="ARP5 actin-related protein 5 homolog"/>
    <property type="match status" value="1"/>
</dbReference>
<dbReference type="OrthoDB" id="7340501at2759"/>
<keyword evidence="4" id="KW-0175">Coiled coil</keyword>
<feature type="region of interest" description="Disordered" evidence="8">
    <location>
        <begin position="298"/>
        <end position="321"/>
    </location>
</feature>
<dbReference type="PANTHER" id="PTHR11937">
    <property type="entry name" value="ACTIN"/>
    <property type="match status" value="1"/>
</dbReference>
<dbReference type="SMART" id="SM00268">
    <property type="entry name" value="ACTIN"/>
    <property type="match status" value="1"/>
</dbReference>
<evidence type="ECO:0000256" key="6">
    <source>
        <dbReference type="ARBA" id="ARBA00023242"/>
    </source>
</evidence>
<dbReference type="InterPro" id="IPR004000">
    <property type="entry name" value="Actin"/>
</dbReference>
<evidence type="ECO:0000256" key="7">
    <source>
        <dbReference type="RuleBase" id="RU000487"/>
    </source>
</evidence>
<sequence>MARSREVYPIPDQPYASGSTSHLALASSNSSAHPSTTPIIIDNGSTTLRAGYAVDPHPSLIVDSLNSRYRDRKTNRTIMLAGQHVYADAASRSNVKSPHENDVVVNFDVMENMLDYVFHQLDISSTDASIDHPIVMTEALANPHYARSLMSELLFEGYNAPSVAYGIDSLFAFHQSPSTTQDGLVISSSTSSTHVVPVLGGKAITSAAKKLNWGGSHASEYMLKLMQLKYPTFPGRLSGFQAGCIYRQHCYVSEDYRADLQAMADPAKMVDVNRIVQFPFIPPAPIVEEKTEEELARAADKKKESGRRLQEQVQKQRSEKMARQEEELLTFGELRASRAGCRRVDFEKRLKAAGFTSEEDLDEYLKKVEKSLTKARNKDLGIIEDDQNKVRGEVKDCAYRWGKMPDLSGLSNMVQEPPVFPLVDVPDHTLNEADLKEKRRQRLMKAGYDARIRMKAEKEQENLIEQERRRLDDEKRRTDFEGWIGGMRKEHEDVMNKIKEGKKRRQQLGDRKSLAAQNRMKNIANLASDANTPGGGGGPKKRKKTEQDDGFGKNDDDWAVYREIGPADDSDDEEDDQIFLNAIEARLLEHDPNFSLDDTAVRLAQRRHRLLNAFVRGLAPDDPLDTYDPESIEHNSQLHLNVERIRVPEVVWQPGLAGVDQAGLGEILENALRAYPQEVKDRLTNNIFVTGGNTLIPQFDTRLRATLRPILSVAAPLNIVRAAPDSLDAWRGMAKWSQGGGGGDSYAKARITRAEYQEYGADWFKGHEWGNQP</sequence>
<organism evidence="9 10">
    <name type="scientific">Microbotryum saponariae</name>
    <dbReference type="NCBI Taxonomy" id="289078"/>
    <lineage>
        <taxon>Eukaryota</taxon>
        <taxon>Fungi</taxon>
        <taxon>Dikarya</taxon>
        <taxon>Basidiomycota</taxon>
        <taxon>Pucciniomycotina</taxon>
        <taxon>Microbotryomycetes</taxon>
        <taxon>Microbotryales</taxon>
        <taxon>Microbotryaceae</taxon>
        <taxon>Microbotryum</taxon>
    </lineage>
</organism>
<feature type="region of interest" description="Disordered" evidence="8">
    <location>
        <begin position="1"/>
        <end position="37"/>
    </location>
</feature>
<dbReference type="GO" id="GO:0005634">
    <property type="term" value="C:nucleus"/>
    <property type="evidence" value="ECO:0007669"/>
    <property type="project" value="UniProtKB-SubCell"/>
</dbReference>
<evidence type="ECO:0000313" key="9">
    <source>
        <dbReference type="EMBL" id="SCZ89187.1"/>
    </source>
</evidence>
<dbReference type="EMBL" id="FMWP01000013">
    <property type="protein sequence ID" value="SCZ89187.1"/>
    <property type="molecule type" value="Genomic_DNA"/>
</dbReference>
<dbReference type="Pfam" id="PF00022">
    <property type="entry name" value="Actin"/>
    <property type="match status" value="2"/>
</dbReference>
<proteinExistence type="inferred from homology"/>
<evidence type="ECO:0000256" key="3">
    <source>
        <dbReference type="ARBA" id="ARBA00023015"/>
    </source>
</evidence>
<keyword evidence="5" id="KW-0804">Transcription</keyword>
<accession>A0A2X0KAD7</accession>
<name>A0A2X0KAD7_9BASI</name>
<feature type="compositionally biased region" description="Basic and acidic residues" evidence="8">
    <location>
        <begin position="545"/>
        <end position="560"/>
    </location>
</feature>
<comment type="subcellular location">
    <subcellularLocation>
        <location evidence="1">Nucleus</location>
    </subcellularLocation>
</comment>
<feature type="compositionally biased region" description="Low complexity" evidence="8">
    <location>
        <begin position="19"/>
        <end position="37"/>
    </location>
</feature>
<dbReference type="FunFam" id="3.30.420.40:FF:000058">
    <property type="entry name" value="Putative actin-related protein 5"/>
    <property type="match status" value="1"/>
</dbReference>
<dbReference type="STRING" id="289078.A0A2X0KAD7"/>
<dbReference type="InterPro" id="IPR043129">
    <property type="entry name" value="ATPase_NBD"/>
</dbReference>
<feature type="region of interest" description="Disordered" evidence="8">
    <location>
        <begin position="523"/>
        <end position="560"/>
    </location>
</feature>
<dbReference type="CDD" id="cd10211">
    <property type="entry name" value="ASKHA_NBD_Arp5"/>
    <property type="match status" value="1"/>
</dbReference>
<keyword evidence="2" id="KW-0227">DNA damage</keyword>
<reference evidence="10" key="1">
    <citation type="submission" date="2016-10" db="EMBL/GenBank/DDBJ databases">
        <authorList>
            <person name="Jeantristanb JTB J.-T."/>
            <person name="Ricardo R."/>
        </authorList>
    </citation>
    <scope>NUCLEOTIDE SEQUENCE [LARGE SCALE GENOMIC DNA]</scope>
</reference>
<dbReference type="GO" id="GO:0006974">
    <property type="term" value="P:DNA damage response"/>
    <property type="evidence" value="ECO:0007669"/>
    <property type="project" value="UniProtKB-KW"/>
</dbReference>
<dbReference type="Proteomes" id="UP000249723">
    <property type="component" value="Unassembled WGS sequence"/>
</dbReference>
<keyword evidence="10" id="KW-1185">Reference proteome</keyword>
<protein>
    <submittedName>
        <fullName evidence="9">BZ3500_MvSof-1268-A1-R1_Chr1-1g01016 protein</fullName>
    </submittedName>
</protein>
<evidence type="ECO:0000256" key="2">
    <source>
        <dbReference type="ARBA" id="ARBA00022763"/>
    </source>
</evidence>
<dbReference type="Gene3D" id="3.30.420.40">
    <property type="match status" value="2"/>
</dbReference>
<comment type="similarity">
    <text evidence="7">Belongs to the actin family.</text>
</comment>
<dbReference type="SUPFAM" id="SSF53067">
    <property type="entry name" value="Actin-like ATPase domain"/>
    <property type="match status" value="2"/>
</dbReference>
<evidence type="ECO:0000313" key="10">
    <source>
        <dbReference type="Proteomes" id="UP000249723"/>
    </source>
</evidence>